<dbReference type="SUPFAM" id="SSF52540">
    <property type="entry name" value="P-loop containing nucleoside triphosphate hydrolases"/>
    <property type="match status" value="1"/>
</dbReference>
<dbReference type="InterPro" id="IPR038729">
    <property type="entry name" value="Rad50/SbcC_AAA"/>
</dbReference>
<name>A0A644T775_9ZZZZ</name>
<dbReference type="GO" id="GO:0006302">
    <property type="term" value="P:double-strand break repair"/>
    <property type="evidence" value="ECO:0007669"/>
    <property type="project" value="InterPro"/>
</dbReference>
<dbReference type="Gene3D" id="3.40.50.300">
    <property type="entry name" value="P-loop containing nucleotide triphosphate hydrolases"/>
    <property type="match status" value="1"/>
</dbReference>
<dbReference type="EMBL" id="VSSQ01000015">
    <property type="protein sequence ID" value="MPL61761.1"/>
    <property type="molecule type" value="Genomic_DNA"/>
</dbReference>
<evidence type="ECO:0000313" key="2">
    <source>
        <dbReference type="EMBL" id="MPL61761.1"/>
    </source>
</evidence>
<comment type="caution">
    <text evidence="2">The sequence shown here is derived from an EMBL/GenBank/DDBJ whole genome shotgun (WGS) entry which is preliminary data.</text>
</comment>
<evidence type="ECO:0000259" key="1">
    <source>
        <dbReference type="Pfam" id="PF13476"/>
    </source>
</evidence>
<sequence length="224" mass="24744">MLKFNSIENGEIFTRDFRPLAKNNEIAFPTCGEEIVAIYGPNGTGKTSLIKALSGAKGTKVKFEFDGTEYTSGASVFHVINDQNNRNIIVGETKDFFLGDNIKREFELQKLLADARVSIVGDIVSKLKANHSISAMSSPLLTLLTDVDIAEIVKDIVNTKSKGAKFETDVIITKFAAIPLIYQDVSDEQQAKLTFFKSDYSAKDSIIQQIEKLTVLLYKCCMGL</sequence>
<dbReference type="AlphaFoldDB" id="A0A644T775"/>
<reference evidence="2" key="1">
    <citation type="submission" date="2019-08" db="EMBL/GenBank/DDBJ databases">
        <authorList>
            <person name="Kucharzyk K."/>
            <person name="Murdoch R.W."/>
            <person name="Higgins S."/>
            <person name="Loffler F."/>
        </authorList>
    </citation>
    <scope>NUCLEOTIDE SEQUENCE</scope>
</reference>
<organism evidence="2">
    <name type="scientific">bioreactor metagenome</name>
    <dbReference type="NCBI Taxonomy" id="1076179"/>
    <lineage>
        <taxon>unclassified sequences</taxon>
        <taxon>metagenomes</taxon>
        <taxon>ecological metagenomes</taxon>
    </lineage>
</organism>
<feature type="domain" description="Rad50/SbcC-type AAA" evidence="1">
    <location>
        <begin position="16"/>
        <end position="143"/>
    </location>
</feature>
<dbReference type="InterPro" id="IPR027417">
    <property type="entry name" value="P-loop_NTPase"/>
</dbReference>
<accession>A0A644T775</accession>
<dbReference type="GO" id="GO:0016887">
    <property type="term" value="F:ATP hydrolysis activity"/>
    <property type="evidence" value="ECO:0007669"/>
    <property type="project" value="InterPro"/>
</dbReference>
<dbReference type="Pfam" id="PF13476">
    <property type="entry name" value="AAA_23"/>
    <property type="match status" value="1"/>
</dbReference>
<proteinExistence type="predicted"/>
<protein>
    <recommendedName>
        <fullName evidence="1">Rad50/SbcC-type AAA domain-containing protein</fullName>
    </recommendedName>
</protein>
<gene>
    <name evidence="2" type="ORF">SDC9_07348</name>
</gene>